<dbReference type="Proteomes" id="UP001431572">
    <property type="component" value="Chromosome 1"/>
</dbReference>
<accession>A0A8T7LWV6</accession>
<feature type="compositionally biased region" description="Polar residues" evidence="1">
    <location>
        <begin position="125"/>
        <end position="154"/>
    </location>
</feature>
<evidence type="ECO:0000313" key="5">
    <source>
        <dbReference type="Proteomes" id="UP001431572"/>
    </source>
</evidence>
<evidence type="ECO:0000313" key="4">
    <source>
        <dbReference type="Proteomes" id="UP000521676"/>
    </source>
</evidence>
<evidence type="ECO:0000313" key="2">
    <source>
        <dbReference type="EMBL" id="NWJ46478.1"/>
    </source>
</evidence>
<sequence length="184" mass="19980">MNYRKNSIVTLQNFPGDETPGENWVKLQKPTGEHMLQFLDLNGAVKEVNGVEMQLSQTDAMLMIIPSCILGWSFTDYETGQIYPATYENIKGLEASDFNYLIAEFGNLLNTAKKLEPAAIGTPRTDLTATEKNSSLPLSSNESGQSETSDSSLPTIPERPSEDGKSPEFGIPVTEESNATVAGG</sequence>
<feature type="compositionally biased region" description="Polar residues" evidence="1">
    <location>
        <begin position="175"/>
        <end position="184"/>
    </location>
</feature>
<organism evidence="2 4">
    <name type="scientific">Candidatus Chlorohelix allophototropha</name>
    <dbReference type="NCBI Taxonomy" id="3003348"/>
    <lineage>
        <taxon>Bacteria</taxon>
        <taxon>Bacillati</taxon>
        <taxon>Chloroflexota</taxon>
        <taxon>Chloroflexia</taxon>
        <taxon>Candidatus Chloroheliales</taxon>
        <taxon>Candidatus Chloroheliaceae</taxon>
        <taxon>Candidatus Chlorohelix</taxon>
    </lineage>
</organism>
<dbReference type="Proteomes" id="UP000521676">
    <property type="component" value="Unassembled WGS sequence"/>
</dbReference>
<feature type="region of interest" description="Disordered" evidence="1">
    <location>
        <begin position="122"/>
        <end position="184"/>
    </location>
</feature>
<gene>
    <name evidence="2" type="ORF">HXX08_11415</name>
    <name evidence="3" type="ORF">OZ401_001625</name>
</gene>
<dbReference type="EMBL" id="CP128399">
    <property type="protein sequence ID" value="WJW65846.1"/>
    <property type="molecule type" value="Genomic_DNA"/>
</dbReference>
<protein>
    <submittedName>
        <fullName evidence="2">Uncharacterized protein</fullName>
    </submittedName>
</protein>
<evidence type="ECO:0000256" key="1">
    <source>
        <dbReference type="SAM" id="MobiDB-lite"/>
    </source>
</evidence>
<proteinExistence type="predicted"/>
<reference evidence="2 4" key="1">
    <citation type="submission" date="2020-06" db="EMBL/GenBank/DDBJ databases">
        <title>Anoxygenic phototrophic Chloroflexota member uses a Type I reaction center.</title>
        <authorList>
            <person name="Tsuji J.M."/>
            <person name="Shaw N.A."/>
            <person name="Nagashima S."/>
            <person name="Venkiteswaran J."/>
            <person name="Schiff S.L."/>
            <person name="Hanada S."/>
            <person name="Tank M."/>
            <person name="Neufeld J.D."/>
        </authorList>
    </citation>
    <scope>NUCLEOTIDE SEQUENCE [LARGE SCALE GENOMIC DNA]</scope>
    <source>
        <strain evidence="2">L227-S17</strain>
    </source>
</reference>
<reference evidence="3" key="2">
    <citation type="journal article" date="2024" name="Nature">
        <title>Anoxygenic phototroph of the Chloroflexota uses a type I reaction centre.</title>
        <authorList>
            <person name="Tsuji J.M."/>
            <person name="Shaw N.A."/>
            <person name="Nagashima S."/>
            <person name="Venkiteswaran J.J."/>
            <person name="Schiff S.L."/>
            <person name="Watanabe T."/>
            <person name="Fukui M."/>
            <person name="Hanada S."/>
            <person name="Tank M."/>
            <person name="Neufeld J.D."/>
        </authorList>
    </citation>
    <scope>NUCLEOTIDE SEQUENCE</scope>
    <source>
        <strain evidence="3">L227-S17</strain>
    </source>
</reference>
<name>A0A8T7LWV6_9CHLR</name>
<dbReference type="EMBL" id="JACATZ010000001">
    <property type="protein sequence ID" value="NWJ46478.1"/>
    <property type="molecule type" value="Genomic_DNA"/>
</dbReference>
<dbReference type="AlphaFoldDB" id="A0A8T7LWV6"/>
<dbReference type="RefSeq" id="WP_341467731.1">
    <property type="nucleotide sequence ID" value="NZ_CP128399.1"/>
</dbReference>
<keyword evidence="5" id="KW-1185">Reference proteome</keyword>
<evidence type="ECO:0000313" key="3">
    <source>
        <dbReference type="EMBL" id="WJW65846.1"/>
    </source>
</evidence>